<accession>A0A1S6HMG4</accession>
<organism evidence="3 4">
    <name type="scientific">Shewanella psychrophila</name>
    <dbReference type="NCBI Taxonomy" id="225848"/>
    <lineage>
        <taxon>Bacteria</taxon>
        <taxon>Pseudomonadati</taxon>
        <taxon>Pseudomonadota</taxon>
        <taxon>Gammaproteobacteria</taxon>
        <taxon>Alteromonadales</taxon>
        <taxon>Shewanellaceae</taxon>
        <taxon>Shewanella</taxon>
    </lineage>
</organism>
<proteinExistence type="predicted"/>
<dbReference type="PANTHER" id="PTHR35812:SF1">
    <property type="entry name" value="LIPOPROTEIN"/>
    <property type="match status" value="1"/>
</dbReference>
<feature type="domain" description="Lcl C-terminal" evidence="2">
    <location>
        <begin position="42"/>
        <end position="172"/>
    </location>
</feature>
<dbReference type="KEGG" id="spsw:Sps_01544"/>
<evidence type="ECO:0000259" key="2">
    <source>
        <dbReference type="Pfam" id="PF07603"/>
    </source>
</evidence>
<name>A0A1S6HMG4_9GAMM</name>
<feature type="chain" id="PRO_5012910227" description="Lcl C-terminal domain-containing protein" evidence="1">
    <location>
        <begin position="19"/>
        <end position="189"/>
    </location>
</feature>
<protein>
    <recommendedName>
        <fullName evidence="2">Lcl C-terminal domain-containing protein</fullName>
    </recommendedName>
</protein>
<reference evidence="3 4" key="1">
    <citation type="submission" date="2016-03" db="EMBL/GenBank/DDBJ databases">
        <title>Complete genome sequence of Shewanella psychrophila WP2, a deep sea bacterium isolated from west Pacific sediment.</title>
        <authorList>
            <person name="Xu G."/>
            <person name="Jian H."/>
        </authorList>
    </citation>
    <scope>NUCLEOTIDE SEQUENCE [LARGE SCALE GENOMIC DNA]</scope>
    <source>
        <strain evidence="3 4">WP2</strain>
    </source>
</reference>
<evidence type="ECO:0000256" key="1">
    <source>
        <dbReference type="SAM" id="SignalP"/>
    </source>
</evidence>
<dbReference type="EMBL" id="CP014782">
    <property type="protein sequence ID" value="AQS36710.1"/>
    <property type="molecule type" value="Genomic_DNA"/>
</dbReference>
<dbReference type="Pfam" id="PF07603">
    <property type="entry name" value="Lcl_C"/>
    <property type="match status" value="1"/>
</dbReference>
<dbReference type="OrthoDB" id="9793251at2"/>
<dbReference type="Proteomes" id="UP000189545">
    <property type="component" value="Chromosome"/>
</dbReference>
<dbReference type="PANTHER" id="PTHR35812">
    <property type="entry name" value="LIPOPROTEIN"/>
    <property type="match status" value="1"/>
</dbReference>
<dbReference type="InterPro" id="IPR011460">
    <property type="entry name" value="Lcl_C"/>
</dbReference>
<evidence type="ECO:0000313" key="4">
    <source>
        <dbReference type="Proteomes" id="UP000189545"/>
    </source>
</evidence>
<keyword evidence="1" id="KW-0732">Signal</keyword>
<dbReference type="AlphaFoldDB" id="A0A1S6HMG4"/>
<feature type="signal peptide" evidence="1">
    <location>
        <begin position="1"/>
        <end position="18"/>
    </location>
</feature>
<dbReference type="STRING" id="225848.Sps_01544"/>
<keyword evidence="4" id="KW-1185">Reference proteome</keyword>
<dbReference type="RefSeq" id="WP_077751983.1">
    <property type="nucleotide sequence ID" value="NZ_CP014782.1"/>
</dbReference>
<gene>
    <name evidence="3" type="ORF">Sps_01544</name>
</gene>
<sequence length="189" mass="20571">MKKLLLAAAIILSFSASAVEQACEMSFDASTPTARFIDNNDGTVTDQATKLTWMRCSVGQSWNNETKHCDGMPVAVFWQGALQAADNARTNEANKLYHFADKTNWRVPNIKELVSIREQRCVHPAMNNVIFPNVDAIAQAEGGYSYLWSSTPVIADEGIMNLDVTAGAVVASSSVVDYVRGVLLVADPE</sequence>
<evidence type="ECO:0000313" key="3">
    <source>
        <dbReference type="EMBL" id="AQS36710.1"/>
    </source>
</evidence>